<evidence type="ECO:0000256" key="12">
    <source>
        <dbReference type="ARBA" id="ARBA00051850"/>
    </source>
</evidence>
<dbReference type="InterPro" id="IPR000743">
    <property type="entry name" value="Glyco_hydro_28"/>
</dbReference>
<dbReference type="Proteomes" id="UP000325780">
    <property type="component" value="Unassembled WGS sequence"/>
</dbReference>
<sequence>MRSFSLFSLLSLSPLLVNGQLSGTVGPLSSSSSKASTKTCDVTDYGAVADKKTDIGDAISQAWDDCSNGGVVYIPPGDYAMSTWLKLSGGKASAIQLDGIIYRTGSDGGNMFMIEHSSDFEFFSSTSKGAIQGLGYEFHKDGSLSGPRLLRFYDVQDFSVHDIALVDSPAFHLSVDTCTNGELYNMAVRGGDSGGLDGIDVWSENIWVHDVEVTNKDECVTVKSPAKNILVENIYCNWSGGCAMGSLGADTNISDITYRNVYTWKSNQMYMIKSNGGSGTVENVVLENFIGHGNSYSLDIDGAWSSMDTVDGDGVQLTNITVRNWTGGEENGAERGPVKVVCAEKAPCTEITIEDFAMWTESGDSQSNTCENAFGSGSCLQEGDGSSTYSTAVTDTAAPSGYSATTMAEDLTTAFGTDASIPIPTIPTTFYPGATPYSALAGAGSAAATPAATAAAASRMRRRTWH</sequence>
<comment type="similarity">
    <text evidence="2 14">Belongs to the glycosyl hydrolase 28 family.</text>
</comment>
<keyword evidence="9 14" id="KW-0326">Glycosidase</keyword>
<dbReference type="InterPro" id="IPR011050">
    <property type="entry name" value="Pectin_lyase_fold/virulence"/>
</dbReference>
<evidence type="ECO:0000313" key="16">
    <source>
        <dbReference type="EMBL" id="KAE8144223.1"/>
    </source>
</evidence>
<keyword evidence="4 15" id="KW-0732">Signal</keyword>
<dbReference type="Gene3D" id="2.160.20.10">
    <property type="entry name" value="Single-stranded right-handed beta-helix, Pectin lyase-like"/>
    <property type="match status" value="1"/>
</dbReference>
<keyword evidence="17" id="KW-1185">Reference proteome</keyword>
<evidence type="ECO:0000256" key="2">
    <source>
        <dbReference type="ARBA" id="ARBA00008834"/>
    </source>
</evidence>
<accession>A0A5N6TD07</accession>
<dbReference type="GO" id="GO:0046576">
    <property type="term" value="F:rhamnogalacturonan alpha-L-rhamnopyranosyl-(1-&gt;4)-alpha-D-galactopyranosyluronide lyase activity"/>
    <property type="evidence" value="ECO:0007669"/>
    <property type="project" value="UniProtKB-ARBA"/>
</dbReference>
<keyword evidence="5 14" id="KW-0378">Hydrolase</keyword>
<evidence type="ECO:0000256" key="6">
    <source>
        <dbReference type="ARBA" id="ARBA00023157"/>
    </source>
</evidence>
<reference evidence="16 17" key="1">
    <citation type="submission" date="2019-04" db="EMBL/GenBank/DDBJ databases">
        <title>Friends and foes A comparative genomics study of 23 Aspergillus species from section Flavi.</title>
        <authorList>
            <consortium name="DOE Joint Genome Institute"/>
            <person name="Kjaerbolling I."/>
            <person name="Vesth T."/>
            <person name="Frisvad J.C."/>
            <person name="Nybo J.L."/>
            <person name="Theobald S."/>
            <person name="Kildgaard S."/>
            <person name="Isbrandt T."/>
            <person name="Kuo A."/>
            <person name="Sato A."/>
            <person name="Lyhne E.K."/>
            <person name="Kogle M.E."/>
            <person name="Wiebenga A."/>
            <person name="Kun R.S."/>
            <person name="Lubbers R.J."/>
            <person name="Makela M.R."/>
            <person name="Barry K."/>
            <person name="Chovatia M."/>
            <person name="Clum A."/>
            <person name="Daum C."/>
            <person name="Haridas S."/>
            <person name="He G."/>
            <person name="LaButti K."/>
            <person name="Lipzen A."/>
            <person name="Mondo S."/>
            <person name="Riley R."/>
            <person name="Salamov A."/>
            <person name="Simmons B.A."/>
            <person name="Magnuson J.K."/>
            <person name="Henrissat B."/>
            <person name="Mortensen U.H."/>
            <person name="Larsen T.O."/>
            <person name="Devries R.P."/>
            <person name="Grigoriev I.V."/>
            <person name="Machida M."/>
            <person name="Baker S.E."/>
            <person name="Andersen M.R."/>
        </authorList>
    </citation>
    <scope>NUCLEOTIDE SEQUENCE [LARGE SCALE GENOMIC DNA]</scope>
    <source>
        <strain evidence="16 17">IBT 18842</strain>
    </source>
</reference>
<keyword evidence="11" id="KW-0624">Polysaccharide degradation</keyword>
<protein>
    <recommendedName>
        <fullName evidence="13">rhamnogalacturonan hydrolase</fullName>
        <ecNumber evidence="13">3.2.1.171</ecNumber>
    </recommendedName>
</protein>
<evidence type="ECO:0000256" key="7">
    <source>
        <dbReference type="ARBA" id="ARBA00023180"/>
    </source>
</evidence>
<organism evidence="16 17">
    <name type="scientific">Aspergillus avenaceus</name>
    <dbReference type="NCBI Taxonomy" id="36643"/>
    <lineage>
        <taxon>Eukaryota</taxon>
        <taxon>Fungi</taxon>
        <taxon>Dikarya</taxon>
        <taxon>Ascomycota</taxon>
        <taxon>Pezizomycotina</taxon>
        <taxon>Eurotiomycetes</taxon>
        <taxon>Eurotiomycetidae</taxon>
        <taxon>Eurotiales</taxon>
        <taxon>Aspergillaceae</taxon>
        <taxon>Aspergillus</taxon>
        <taxon>Aspergillus subgen. Circumdati</taxon>
    </lineage>
</organism>
<keyword evidence="6" id="KW-1015">Disulfide bond</keyword>
<evidence type="ECO:0000256" key="14">
    <source>
        <dbReference type="RuleBase" id="RU361169"/>
    </source>
</evidence>
<keyword evidence="8" id="KW-0119">Carbohydrate metabolism</keyword>
<evidence type="ECO:0000256" key="9">
    <source>
        <dbReference type="ARBA" id="ARBA00023295"/>
    </source>
</evidence>
<dbReference type="FunFam" id="2.160.20.10:FF:000025">
    <property type="entry name" value="Probable rhamnogalacturonase B"/>
    <property type="match status" value="1"/>
</dbReference>
<evidence type="ECO:0000256" key="11">
    <source>
        <dbReference type="ARBA" id="ARBA00023326"/>
    </source>
</evidence>
<evidence type="ECO:0000256" key="3">
    <source>
        <dbReference type="ARBA" id="ARBA00022525"/>
    </source>
</evidence>
<dbReference type="InterPro" id="IPR012334">
    <property type="entry name" value="Pectin_lyas_fold"/>
</dbReference>
<dbReference type="PANTHER" id="PTHR31736:SF19">
    <property type="entry name" value="PECTIN LYASE SUPERFAMILY PROTEIN-RELATED"/>
    <property type="match status" value="1"/>
</dbReference>
<keyword evidence="3" id="KW-0964">Secreted</keyword>
<evidence type="ECO:0000256" key="15">
    <source>
        <dbReference type="SAM" id="SignalP"/>
    </source>
</evidence>
<evidence type="ECO:0000256" key="8">
    <source>
        <dbReference type="ARBA" id="ARBA00023277"/>
    </source>
</evidence>
<feature type="chain" id="PRO_5025066585" description="rhamnogalacturonan hydrolase" evidence="15">
    <location>
        <begin position="20"/>
        <end position="466"/>
    </location>
</feature>
<feature type="signal peptide" evidence="15">
    <location>
        <begin position="1"/>
        <end position="19"/>
    </location>
</feature>
<dbReference type="GO" id="GO:0005576">
    <property type="term" value="C:extracellular region"/>
    <property type="evidence" value="ECO:0007669"/>
    <property type="project" value="UniProtKB-SubCell"/>
</dbReference>
<dbReference type="PANTHER" id="PTHR31736">
    <property type="match status" value="1"/>
</dbReference>
<dbReference type="SUPFAM" id="SSF51126">
    <property type="entry name" value="Pectin lyase-like"/>
    <property type="match status" value="1"/>
</dbReference>
<comment type="subcellular location">
    <subcellularLocation>
        <location evidence="1">Secreted</location>
    </subcellularLocation>
</comment>
<dbReference type="Pfam" id="PF00295">
    <property type="entry name" value="Glyco_hydro_28"/>
    <property type="match status" value="1"/>
</dbReference>
<evidence type="ECO:0000256" key="5">
    <source>
        <dbReference type="ARBA" id="ARBA00022801"/>
    </source>
</evidence>
<keyword evidence="7" id="KW-0325">Glycoprotein</keyword>
<proteinExistence type="inferred from homology"/>
<comment type="catalytic activity">
    <reaction evidence="12">
        <text>Endohydrolysis of alpha-D-GalA-(1-&gt;2)-alpha-L-Rha glycosidic bond in the rhamnogalacturonan I backbone with initial inversion of anomeric configuration releasing oligosaccharides with beta-D-GalA at the reducing end.</text>
        <dbReference type="EC" id="3.2.1.171"/>
    </reaction>
</comment>
<evidence type="ECO:0000256" key="4">
    <source>
        <dbReference type="ARBA" id="ARBA00022729"/>
    </source>
</evidence>
<name>A0A5N6TD07_ASPAV</name>
<evidence type="ECO:0000256" key="1">
    <source>
        <dbReference type="ARBA" id="ARBA00004613"/>
    </source>
</evidence>
<dbReference type="GO" id="GO:0071555">
    <property type="term" value="P:cell wall organization"/>
    <property type="evidence" value="ECO:0007669"/>
    <property type="project" value="UniProtKB-KW"/>
</dbReference>
<dbReference type="GO" id="GO:0000272">
    <property type="term" value="P:polysaccharide catabolic process"/>
    <property type="evidence" value="ECO:0007669"/>
    <property type="project" value="UniProtKB-KW"/>
</dbReference>
<dbReference type="OrthoDB" id="2268901at2759"/>
<keyword evidence="10" id="KW-0961">Cell wall biogenesis/degradation</keyword>
<evidence type="ECO:0000256" key="13">
    <source>
        <dbReference type="ARBA" id="ARBA00066935"/>
    </source>
</evidence>
<dbReference type="GO" id="GO:0004650">
    <property type="term" value="F:polygalacturonase activity"/>
    <property type="evidence" value="ECO:0007669"/>
    <property type="project" value="InterPro"/>
</dbReference>
<dbReference type="EC" id="3.2.1.171" evidence="13"/>
<gene>
    <name evidence="16" type="ORF">BDV25DRAFT_171898</name>
</gene>
<evidence type="ECO:0000256" key="10">
    <source>
        <dbReference type="ARBA" id="ARBA00023316"/>
    </source>
</evidence>
<dbReference type="AlphaFoldDB" id="A0A5N6TD07"/>
<evidence type="ECO:0000313" key="17">
    <source>
        <dbReference type="Proteomes" id="UP000325780"/>
    </source>
</evidence>
<dbReference type="EMBL" id="ML742646">
    <property type="protein sequence ID" value="KAE8144223.1"/>
    <property type="molecule type" value="Genomic_DNA"/>
</dbReference>